<feature type="transmembrane region" description="Helical" evidence="7">
    <location>
        <begin position="202"/>
        <end position="227"/>
    </location>
</feature>
<evidence type="ECO:0000256" key="6">
    <source>
        <dbReference type="ARBA" id="ARBA00023136"/>
    </source>
</evidence>
<feature type="transmembrane region" description="Helical" evidence="7">
    <location>
        <begin position="262"/>
        <end position="287"/>
    </location>
</feature>
<comment type="similarity">
    <text evidence="7">Belongs to the binding-protein-dependent transport system permease family.</text>
</comment>
<evidence type="ECO:0000256" key="7">
    <source>
        <dbReference type="RuleBase" id="RU363032"/>
    </source>
</evidence>
<name>A0A917CKV3_9BACL</name>
<dbReference type="PROSITE" id="PS50928">
    <property type="entry name" value="ABC_TM1"/>
    <property type="match status" value="1"/>
</dbReference>
<sequence length="297" mass="33269">MDALRAFVRNNWVGYLFLSPWLIGFICLSAFPMGFSFYLSFTQYDMMNAPNWIGLSNYAEMFTADRKFMASMKVTANYVLIGVPLQLSFALFIALMLKRGIRGLQFYRAIYYVPSLFGGSVAIALLWRQLFGGDGLVNSLLLKVGIEGMNWLANPGTALYTLIILAIWQFGASMVIFLAGLKQIPNDLYESSKIDGAGRYRQFSSITLPLLTPIIFFNLVMQVISAFQAFTSSYIVSGGSGGPLNSTLFYTLYLYQQGFTNFLMGYASAMAWVLLLIIAFITALIFLSSGKWVFYQE</sequence>
<dbReference type="CDD" id="cd06261">
    <property type="entry name" value="TM_PBP2"/>
    <property type="match status" value="1"/>
</dbReference>
<keyword evidence="6 7" id="KW-0472">Membrane</keyword>
<organism evidence="9 10">
    <name type="scientific">Paenibacillus abyssi</name>
    <dbReference type="NCBI Taxonomy" id="1340531"/>
    <lineage>
        <taxon>Bacteria</taxon>
        <taxon>Bacillati</taxon>
        <taxon>Bacillota</taxon>
        <taxon>Bacilli</taxon>
        <taxon>Bacillales</taxon>
        <taxon>Paenibacillaceae</taxon>
        <taxon>Paenibacillus</taxon>
    </lineage>
</organism>
<dbReference type="SUPFAM" id="SSF160964">
    <property type="entry name" value="MalF N-terminal region-like"/>
    <property type="match status" value="1"/>
</dbReference>
<dbReference type="Gene3D" id="1.10.3720.10">
    <property type="entry name" value="MetI-like"/>
    <property type="match status" value="1"/>
</dbReference>
<evidence type="ECO:0000256" key="1">
    <source>
        <dbReference type="ARBA" id="ARBA00004651"/>
    </source>
</evidence>
<feature type="transmembrane region" description="Helical" evidence="7">
    <location>
        <begin position="109"/>
        <end position="127"/>
    </location>
</feature>
<dbReference type="RefSeq" id="WP_188528663.1">
    <property type="nucleotide sequence ID" value="NZ_BMGR01000001.1"/>
</dbReference>
<reference evidence="9" key="1">
    <citation type="journal article" date="2014" name="Int. J. Syst. Evol. Microbiol.">
        <title>Complete genome sequence of Corynebacterium casei LMG S-19264T (=DSM 44701T), isolated from a smear-ripened cheese.</title>
        <authorList>
            <consortium name="US DOE Joint Genome Institute (JGI-PGF)"/>
            <person name="Walter F."/>
            <person name="Albersmeier A."/>
            <person name="Kalinowski J."/>
            <person name="Ruckert C."/>
        </authorList>
    </citation>
    <scope>NUCLEOTIDE SEQUENCE</scope>
    <source>
        <strain evidence="9">CGMCC 1.12987</strain>
    </source>
</reference>
<evidence type="ECO:0000313" key="10">
    <source>
        <dbReference type="Proteomes" id="UP000644756"/>
    </source>
</evidence>
<evidence type="ECO:0000313" key="9">
    <source>
        <dbReference type="EMBL" id="GGF90648.1"/>
    </source>
</evidence>
<dbReference type="Pfam" id="PF00528">
    <property type="entry name" value="BPD_transp_1"/>
    <property type="match status" value="1"/>
</dbReference>
<protein>
    <submittedName>
        <fullName evidence="9">ABC transporter permease</fullName>
    </submittedName>
</protein>
<accession>A0A917CKV3</accession>
<dbReference type="AlphaFoldDB" id="A0A917CKV3"/>
<feature type="transmembrane region" description="Helical" evidence="7">
    <location>
        <begin position="233"/>
        <end position="255"/>
    </location>
</feature>
<evidence type="ECO:0000259" key="8">
    <source>
        <dbReference type="PROSITE" id="PS50928"/>
    </source>
</evidence>
<dbReference type="InterPro" id="IPR000515">
    <property type="entry name" value="MetI-like"/>
</dbReference>
<comment type="subcellular location">
    <subcellularLocation>
        <location evidence="1 7">Cell membrane</location>
        <topology evidence="1 7">Multi-pass membrane protein</topology>
    </subcellularLocation>
</comment>
<evidence type="ECO:0000256" key="4">
    <source>
        <dbReference type="ARBA" id="ARBA00022692"/>
    </source>
</evidence>
<evidence type="ECO:0000256" key="5">
    <source>
        <dbReference type="ARBA" id="ARBA00022989"/>
    </source>
</evidence>
<proteinExistence type="inferred from homology"/>
<keyword evidence="4 7" id="KW-0812">Transmembrane</keyword>
<dbReference type="PANTHER" id="PTHR30193">
    <property type="entry name" value="ABC TRANSPORTER PERMEASE PROTEIN"/>
    <property type="match status" value="1"/>
</dbReference>
<dbReference type="InterPro" id="IPR035906">
    <property type="entry name" value="MetI-like_sf"/>
</dbReference>
<feature type="transmembrane region" description="Helical" evidence="7">
    <location>
        <begin position="12"/>
        <end position="39"/>
    </location>
</feature>
<dbReference type="GO" id="GO:0005886">
    <property type="term" value="C:plasma membrane"/>
    <property type="evidence" value="ECO:0007669"/>
    <property type="project" value="UniProtKB-SubCell"/>
</dbReference>
<keyword evidence="3" id="KW-1003">Cell membrane</keyword>
<dbReference type="InterPro" id="IPR051393">
    <property type="entry name" value="ABC_transporter_permease"/>
</dbReference>
<comment type="caution">
    <text evidence="9">The sequence shown here is derived from an EMBL/GenBank/DDBJ whole genome shotgun (WGS) entry which is preliminary data.</text>
</comment>
<feature type="transmembrane region" description="Helical" evidence="7">
    <location>
        <begin position="78"/>
        <end position="97"/>
    </location>
</feature>
<keyword evidence="5 7" id="KW-1133">Transmembrane helix</keyword>
<dbReference type="EMBL" id="BMGR01000001">
    <property type="protein sequence ID" value="GGF90648.1"/>
    <property type="molecule type" value="Genomic_DNA"/>
</dbReference>
<evidence type="ECO:0000256" key="2">
    <source>
        <dbReference type="ARBA" id="ARBA00022448"/>
    </source>
</evidence>
<keyword evidence="10" id="KW-1185">Reference proteome</keyword>
<reference evidence="9" key="2">
    <citation type="submission" date="2020-09" db="EMBL/GenBank/DDBJ databases">
        <authorList>
            <person name="Sun Q."/>
            <person name="Zhou Y."/>
        </authorList>
    </citation>
    <scope>NUCLEOTIDE SEQUENCE</scope>
    <source>
        <strain evidence="9">CGMCC 1.12987</strain>
    </source>
</reference>
<dbReference type="Proteomes" id="UP000644756">
    <property type="component" value="Unassembled WGS sequence"/>
</dbReference>
<evidence type="ECO:0000256" key="3">
    <source>
        <dbReference type="ARBA" id="ARBA00022475"/>
    </source>
</evidence>
<keyword evidence="2 7" id="KW-0813">Transport</keyword>
<feature type="transmembrane region" description="Helical" evidence="7">
    <location>
        <begin position="158"/>
        <end position="181"/>
    </location>
</feature>
<feature type="domain" description="ABC transmembrane type-1" evidence="8">
    <location>
        <begin position="72"/>
        <end position="285"/>
    </location>
</feature>
<dbReference type="PANTHER" id="PTHR30193:SF1">
    <property type="entry name" value="ABC TRANSPORTER PERMEASE PROTEIN YESP-RELATED"/>
    <property type="match status" value="1"/>
</dbReference>
<gene>
    <name evidence="9" type="ORF">GCM10010916_04980</name>
</gene>
<dbReference type="SUPFAM" id="SSF161098">
    <property type="entry name" value="MetI-like"/>
    <property type="match status" value="1"/>
</dbReference>
<dbReference type="GO" id="GO:0055085">
    <property type="term" value="P:transmembrane transport"/>
    <property type="evidence" value="ECO:0007669"/>
    <property type="project" value="InterPro"/>
</dbReference>